<comment type="caution">
    <text evidence="2">The sequence shown here is derived from an EMBL/GenBank/DDBJ whole genome shotgun (WGS) entry which is preliminary data.</text>
</comment>
<feature type="domain" description="Malic enzyme N-terminal" evidence="1">
    <location>
        <begin position="29"/>
        <end position="63"/>
    </location>
</feature>
<dbReference type="AlphaFoldDB" id="A0A699ZSQ1"/>
<dbReference type="EMBL" id="BLLF01001907">
    <property type="protein sequence ID" value="GFH21794.1"/>
    <property type="molecule type" value="Genomic_DNA"/>
</dbReference>
<proteinExistence type="predicted"/>
<dbReference type="Gene3D" id="1.20.1370.30">
    <property type="match status" value="1"/>
</dbReference>
<evidence type="ECO:0000313" key="3">
    <source>
        <dbReference type="Proteomes" id="UP000485058"/>
    </source>
</evidence>
<dbReference type="Pfam" id="PF00390">
    <property type="entry name" value="malic"/>
    <property type="match status" value="1"/>
</dbReference>
<dbReference type="PANTHER" id="PTHR23406">
    <property type="entry name" value="MALIC ENZYME-RELATED"/>
    <property type="match status" value="1"/>
</dbReference>
<gene>
    <name evidence="2" type="ORF">HaLaN_19162</name>
</gene>
<dbReference type="InterPro" id="IPR046346">
    <property type="entry name" value="Aminoacid_DH-like_N_sf"/>
</dbReference>
<dbReference type="GO" id="GO:0004473">
    <property type="term" value="F:malate dehydrogenase (decarboxylating) (NADP+) activity"/>
    <property type="evidence" value="ECO:0007669"/>
    <property type="project" value="TreeGrafter"/>
</dbReference>
<reference evidence="2 3" key="1">
    <citation type="submission" date="2020-02" db="EMBL/GenBank/DDBJ databases">
        <title>Draft genome sequence of Haematococcus lacustris strain NIES-144.</title>
        <authorList>
            <person name="Morimoto D."/>
            <person name="Nakagawa S."/>
            <person name="Yoshida T."/>
            <person name="Sawayama S."/>
        </authorList>
    </citation>
    <scope>NUCLEOTIDE SEQUENCE [LARGE SCALE GENOMIC DNA]</scope>
    <source>
        <strain evidence="2 3">NIES-144</strain>
    </source>
</reference>
<organism evidence="2 3">
    <name type="scientific">Haematococcus lacustris</name>
    <name type="common">Green alga</name>
    <name type="synonym">Haematococcus pluvialis</name>
    <dbReference type="NCBI Taxonomy" id="44745"/>
    <lineage>
        <taxon>Eukaryota</taxon>
        <taxon>Viridiplantae</taxon>
        <taxon>Chlorophyta</taxon>
        <taxon>core chlorophytes</taxon>
        <taxon>Chlorophyceae</taxon>
        <taxon>CS clade</taxon>
        <taxon>Chlamydomonadales</taxon>
        <taxon>Haematococcaceae</taxon>
        <taxon>Haematococcus</taxon>
    </lineage>
</organism>
<sequence>MPDYLEKMRAIPDSMGRYMFLRKLRQDDSQKFYRLMLDHTDEVLPFIYTPTVGEACERYHTLPDLKVRPSSSQIRP</sequence>
<evidence type="ECO:0000313" key="2">
    <source>
        <dbReference type="EMBL" id="GFH21794.1"/>
    </source>
</evidence>
<dbReference type="PANTHER" id="PTHR23406:SF68">
    <property type="entry name" value="MALIC ENZYME"/>
    <property type="match status" value="1"/>
</dbReference>
<dbReference type="Proteomes" id="UP000485058">
    <property type="component" value="Unassembled WGS sequence"/>
</dbReference>
<dbReference type="SUPFAM" id="SSF53223">
    <property type="entry name" value="Aminoacid dehydrogenase-like, N-terminal domain"/>
    <property type="match status" value="1"/>
</dbReference>
<dbReference type="InterPro" id="IPR012301">
    <property type="entry name" value="Malic_N_dom"/>
</dbReference>
<accession>A0A699ZSQ1</accession>
<keyword evidence="3" id="KW-1185">Reference proteome</keyword>
<protein>
    <submittedName>
        <fullName evidence="2">Malic enzyme</fullName>
    </submittedName>
</protein>
<dbReference type="GO" id="GO:0006108">
    <property type="term" value="P:malate metabolic process"/>
    <property type="evidence" value="ECO:0007669"/>
    <property type="project" value="TreeGrafter"/>
</dbReference>
<evidence type="ECO:0000259" key="1">
    <source>
        <dbReference type="Pfam" id="PF00390"/>
    </source>
</evidence>
<name>A0A699ZSQ1_HAELA</name>